<protein>
    <recommendedName>
        <fullName evidence="1">Transcriptional regulator-like domain-containing protein</fullName>
    </recommendedName>
</protein>
<name>A0A1G7YVI7_9HYPH</name>
<evidence type="ECO:0000259" key="1">
    <source>
        <dbReference type="Pfam" id="PF20109"/>
    </source>
</evidence>
<dbReference type="STRING" id="440168.SAMN04487974_1165"/>
<dbReference type="OrthoDB" id="8654520at2"/>
<dbReference type="Proteomes" id="UP000199495">
    <property type="component" value="Unassembled WGS sequence"/>
</dbReference>
<proteinExistence type="predicted"/>
<dbReference type="EMBL" id="FNCS01000016">
    <property type="protein sequence ID" value="SDH00407.1"/>
    <property type="molecule type" value="Genomic_DNA"/>
</dbReference>
<sequence>MRPDTSRWRDESAYDYLDTIPASGLAWECLRRNRDYQEDYALIHRRTSDLKRAEERLMRRWGLRFPGQAESELAGSTSLLDTP</sequence>
<evidence type="ECO:0000313" key="3">
    <source>
        <dbReference type="Proteomes" id="UP000199495"/>
    </source>
</evidence>
<dbReference type="AlphaFoldDB" id="A0A1G7YVI7"/>
<organism evidence="2 3">
    <name type="scientific">Pelagibacterium luteolum</name>
    <dbReference type="NCBI Taxonomy" id="440168"/>
    <lineage>
        <taxon>Bacteria</taxon>
        <taxon>Pseudomonadati</taxon>
        <taxon>Pseudomonadota</taxon>
        <taxon>Alphaproteobacteria</taxon>
        <taxon>Hyphomicrobiales</taxon>
        <taxon>Devosiaceae</taxon>
        <taxon>Pelagibacterium</taxon>
    </lineage>
</organism>
<dbReference type="Pfam" id="PF20109">
    <property type="entry name" value="Trans_reg_dom"/>
    <property type="match status" value="1"/>
</dbReference>
<gene>
    <name evidence="2" type="ORF">SAMN04487974_1165</name>
</gene>
<accession>A0A1G7YVI7</accession>
<reference evidence="2 3" key="1">
    <citation type="submission" date="2016-10" db="EMBL/GenBank/DDBJ databases">
        <authorList>
            <person name="de Groot N.N."/>
        </authorList>
    </citation>
    <scope>NUCLEOTIDE SEQUENCE [LARGE SCALE GENOMIC DNA]</scope>
    <source>
        <strain evidence="2 3">CGMCC 1.10267</strain>
    </source>
</reference>
<evidence type="ECO:0000313" key="2">
    <source>
        <dbReference type="EMBL" id="SDH00407.1"/>
    </source>
</evidence>
<keyword evidence="3" id="KW-1185">Reference proteome</keyword>
<feature type="domain" description="Transcriptional regulator-like" evidence="1">
    <location>
        <begin position="7"/>
        <end position="66"/>
    </location>
</feature>
<dbReference type="InterPro" id="IPR045465">
    <property type="entry name" value="Trans_reg_dom"/>
</dbReference>